<evidence type="ECO:0000256" key="2">
    <source>
        <dbReference type="ARBA" id="ARBA00011233"/>
    </source>
</evidence>
<keyword evidence="8" id="KW-0539">Nucleus</keyword>
<comment type="similarity">
    <text evidence="9">Belongs to the HSF family.</text>
</comment>
<evidence type="ECO:0000313" key="14">
    <source>
        <dbReference type="Proteomes" id="UP001055712"/>
    </source>
</evidence>
<proteinExistence type="inferred from homology"/>
<dbReference type="Gene3D" id="1.10.10.10">
    <property type="entry name" value="Winged helix-like DNA-binding domain superfamily/Winged helix DNA-binding domain"/>
    <property type="match status" value="1"/>
</dbReference>
<dbReference type="GO" id="GO:0005634">
    <property type="term" value="C:nucleus"/>
    <property type="evidence" value="ECO:0007669"/>
    <property type="project" value="UniProtKB-SubCell"/>
</dbReference>
<dbReference type="SUPFAM" id="SSF46785">
    <property type="entry name" value="Winged helix' DNA-binding domain"/>
    <property type="match status" value="1"/>
</dbReference>
<dbReference type="InterPro" id="IPR036388">
    <property type="entry name" value="WH-like_DNA-bd_sf"/>
</dbReference>
<sequence>MNTRRGGSYSPAEAKAEARAAPPPFLTKTYDLVDDPASDSTVSWGAEGVSFVVWKPAEFARDLLPLHFKHNNFSSFVRQLNTYGFRKVDPDRWEFSNECFLRGRRELLGDIHRRKPSSAGTERRSRGGAGAGHDGDDRQSIIEVGHYGLQQEVEQLKRDKNVLMQEVIRLRQQQQDANEMLGDLQDRLEMQEERQQQMIGFLATALQHPGLVQHLVSSNPDIKRIDDGRRRKKRKGASDSDSDGMDSPDEWADSQALALTQPQQSLGDLAQAFMQMLSTQDMMKPRNGATRRGNGSAERGPRSGPIIEEDPPSGAPSGFGFDPLVKVPMPGSTAQAGPAAGTQAGSGATPMVINSAPLATYGLENTAGFNGMPGASAAAAAAFNAAAVGTGLDFVPVDGGVAGPTPMPVPLLPPQSNVPLHPLTHNNPIVELPELDGFGVDLDLGDVLSPQDFLLPSNSGSAGNEFWNSLIGSPSAAPGATSTAPGLMPLSTAYNMQQQSRQ</sequence>
<keyword evidence="14" id="KW-1185">Reference proteome</keyword>
<evidence type="ECO:0000256" key="11">
    <source>
        <dbReference type="SAM" id="MobiDB-lite"/>
    </source>
</evidence>
<dbReference type="FunFam" id="1.10.10.10:FF:000037">
    <property type="entry name" value="Heat stress transcription factor B-4"/>
    <property type="match status" value="1"/>
</dbReference>
<dbReference type="AlphaFoldDB" id="A0A9D4THZ9"/>
<evidence type="ECO:0000256" key="10">
    <source>
        <dbReference type="SAM" id="Coils"/>
    </source>
</evidence>
<feature type="region of interest" description="Disordered" evidence="11">
    <location>
        <begin position="214"/>
        <end position="250"/>
    </location>
</feature>
<evidence type="ECO:0000256" key="7">
    <source>
        <dbReference type="ARBA" id="ARBA00023163"/>
    </source>
</evidence>
<evidence type="ECO:0000256" key="5">
    <source>
        <dbReference type="ARBA" id="ARBA00023016"/>
    </source>
</evidence>
<evidence type="ECO:0000256" key="3">
    <source>
        <dbReference type="ARBA" id="ARBA00022553"/>
    </source>
</evidence>
<dbReference type="InterPro" id="IPR000232">
    <property type="entry name" value="HSF_DNA-bd"/>
</dbReference>
<feature type="region of interest" description="Disordered" evidence="11">
    <location>
        <begin position="112"/>
        <end position="138"/>
    </location>
</feature>
<organism evidence="13 14">
    <name type="scientific">Chlorella vulgaris</name>
    <name type="common">Green alga</name>
    <dbReference type="NCBI Taxonomy" id="3077"/>
    <lineage>
        <taxon>Eukaryota</taxon>
        <taxon>Viridiplantae</taxon>
        <taxon>Chlorophyta</taxon>
        <taxon>core chlorophytes</taxon>
        <taxon>Trebouxiophyceae</taxon>
        <taxon>Chlorellales</taxon>
        <taxon>Chlorellaceae</taxon>
        <taxon>Chlorella clade</taxon>
        <taxon>Chlorella</taxon>
    </lineage>
</organism>
<dbReference type="PROSITE" id="PS00434">
    <property type="entry name" value="HSF_DOMAIN"/>
    <property type="match status" value="1"/>
</dbReference>
<protein>
    <recommendedName>
        <fullName evidence="12">HSF-type DNA-binding domain-containing protein</fullName>
    </recommendedName>
</protein>
<feature type="domain" description="HSF-type DNA-binding" evidence="12">
    <location>
        <begin position="64"/>
        <end position="88"/>
    </location>
</feature>
<comment type="subunit">
    <text evidence="2">Homotrimer.</text>
</comment>
<keyword evidence="5" id="KW-0346">Stress response</keyword>
<feature type="compositionally biased region" description="Low complexity" evidence="11">
    <location>
        <begin position="330"/>
        <end position="347"/>
    </location>
</feature>
<feature type="region of interest" description="Disordered" evidence="11">
    <location>
        <begin position="1"/>
        <end position="21"/>
    </location>
</feature>
<keyword evidence="7" id="KW-0804">Transcription</keyword>
<evidence type="ECO:0000256" key="1">
    <source>
        <dbReference type="ARBA" id="ARBA00004123"/>
    </source>
</evidence>
<evidence type="ECO:0000259" key="12">
    <source>
        <dbReference type="PROSITE" id="PS00434"/>
    </source>
</evidence>
<keyword evidence="4" id="KW-0805">Transcription regulation</keyword>
<reference evidence="13" key="1">
    <citation type="journal article" date="2019" name="Plant J.">
        <title>Chlorella vulgaris genome assembly and annotation reveals the molecular basis for metabolic acclimation to high light conditions.</title>
        <authorList>
            <person name="Cecchin M."/>
            <person name="Marcolungo L."/>
            <person name="Rossato M."/>
            <person name="Girolomoni L."/>
            <person name="Cosentino E."/>
            <person name="Cuine S."/>
            <person name="Li-Beisson Y."/>
            <person name="Delledonne M."/>
            <person name="Ballottari M."/>
        </authorList>
    </citation>
    <scope>NUCLEOTIDE SEQUENCE</scope>
    <source>
        <strain evidence="13">211/11P</strain>
    </source>
</reference>
<dbReference type="Proteomes" id="UP001055712">
    <property type="component" value="Unassembled WGS sequence"/>
</dbReference>
<evidence type="ECO:0000256" key="9">
    <source>
        <dbReference type="RuleBase" id="RU004020"/>
    </source>
</evidence>
<dbReference type="GO" id="GO:0043565">
    <property type="term" value="F:sequence-specific DNA binding"/>
    <property type="evidence" value="ECO:0007669"/>
    <property type="project" value="InterPro"/>
</dbReference>
<dbReference type="OrthoDB" id="60033at2759"/>
<accession>A0A9D4THZ9</accession>
<dbReference type="PANTHER" id="PTHR10015">
    <property type="entry name" value="HEAT SHOCK TRANSCRIPTION FACTOR"/>
    <property type="match status" value="1"/>
</dbReference>
<dbReference type="GO" id="GO:0003700">
    <property type="term" value="F:DNA-binding transcription factor activity"/>
    <property type="evidence" value="ECO:0007669"/>
    <property type="project" value="InterPro"/>
</dbReference>
<comment type="caution">
    <text evidence="13">The sequence shown here is derived from an EMBL/GenBank/DDBJ whole genome shotgun (WGS) entry which is preliminary data.</text>
</comment>
<keyword evidence="3" id="KW-0597">Phosphoprotein</keyword>
<feature type="region of interest" description="Disordered" evidence="11">
    <location>
        <begin position="282"/>
        <end position="347"/>
    </location>
</feature>
<keyword evidence="10" id="KW-0175">Coiled coil</keyword>
<dbReference type="PRINTS" id="PR00056">
    <property type="entry name" value="HSFDOMAIN"/>
</dbReference>
<gene>
    <name evidence="13" type="ORF">D9Q98_008039</name>
</gene>
<dbReference type="Pfam" id="PF00447">
    <property type="entry name" value="HSF_DNA-bind"/>
    <property type="match status" value="1"/>
</dbReference>
<feature type="coiled-coil region" evidence="10">
    <location>
        <begin position="146"/>
        <end position="194"/>
    </location>
</feature>
<feature type="compositionally biased region" description="Acidic residues" evidence="11">
    <location>
        <begin position="240"/>
        <end position="250"/>
    </location>
</feature>
<evidence type="ECO:0000256" key="8">
    <source>
        <dbReference type="ARBA" id="ARBA00023242"/>
    </source>
</evidence>
<evidence type="ECO:0000256" key="4">
    <source>
        <dbReference type="ARBA" id="ARBA00023015"/>
    </source>
</evidence>
<keyword evidence="6" id="KW-0238">DNA-binding</keyword>
<dbReference type="SMART" id="SM00415">
    <property type="entry name" value="HSF"/>
    <property type="match status" value="1"/>
</dbReference>
<dbReference type="EMBL" id="SIDB01000011">
    <property type="protein sequence ID" value="KAI3426071.1"/>
    <property type="molecule type" value="Genomic_DNA"/>
</dbReference>
<dbReference type="InterPro" id="IPR036390">
    <property type="entry name" value="WH_DNA-bd_sf"/>
</dbReference>
<evidence type="ECO:0000313" key="13">
    <source>
        <dbReference type="EMBL" id="KAI3426071.1"/>
    </source>
</evidence>
<name>A0A9D4THZ9_CHLVU</name>
<evidence type="ECO:0000256" key="6">
    <source>
        <dbReference type="ARBA" id="ARBA00023125"/>
    </source>
</evidence>
<comment type="subcellular location">
    <subcellularLocation>
        <location evidence="1">Nucleus</location>
    </subcellularLocation>
</comment>
<dbReference type="PANTHER" id="PTHR10015:SF427">
    <property type="entry name" value="HEAT SHOCK FACTOR PROTEIN"/>
    <property type="match status" value="1"/>
</dbReference>
<reference evidence="13" key="2">
    <citation type="submission" date="2020-11" db="EMBL/GenBank/DDBJ databases">
        <authorList>
            <person name="Cecchin M."/>
            <person name="Marcolungo L."/>
            <person name="Rossato M."/>
            <person name="Girolomoni L."/>
            <person name="Cosentino E."/>
            <person name="Cuine S."/>
            <person name="Li-Beisson Y."/>
            <person name="Delledonne M."/>
            <person name="Ballottari M."/>
        </authorList>
    </citation>
    <scope>NUCLEOTIDE SEQUENCE</scope>
    <source>
        <strain evidence="13">211/11P</strain>
        <tissue evidence="13">Whole cell</tissue>
    </source>
</reference>